<organism evidence="1 2">
    <name type="scientific">Rubroshorea leprosula</name>
    <dbReference type="NCBI Taxonomy" id="152421"/>
    <lineage>
        <taxon>Eukaryota</taxon>
        <taxon>Viridiplantae</taxon>
        <taxon>Streptophyta</taxon>
        <taxon>Embryophyta</taxon>
        <taxon>Tracheophyta</taxon>
        <taxon>Spermatophyta</taxon>
        <taxon>Magnoliopsida</taxon>
        <taxon>eudicotyledons</taxon>
        <taxon>Gunneridae</taxon>
        <taxon>Pentapetalae</taxon>
        <taxon>rosids</taxon>
        <taxon>malvids</taxon>
        <taxon>Malvales</taxon>
        <taxon>Dipterocarpaceae</taxon>
        <taxon>Rubroshorea</taxon>
    </lineage>
</organism>
<reference evidence="1 2" key="1">
    <citation type="journal article" date="2021" name="Commun. Biol.">
        <title>The genome of Shorea leprosula (Dipterocarpaceae) highlights the ecological relevance of drought in aseasonal tropical rainforests.</title>
        <authorList>
            <person name="Ng K.K.S."/>
            <person name="Kobayashi M.J."/>
            <person name="Fawcett J.A."/>
            <person name="Hatakeyama M."/>
            <person name="Paape T."/>
            <person name="Ng C.H."/>
            <person name="Ang C.C."/>
            <person name="Tnah L.H."/>
            <person name="Lee C.T."/>
            <person name="Nishiyama T."/>
            <person name="Sese J."/>
            <person name="O'Brien M.J."/>
            <person name="Copetti D."/>
            <person name="Mohd Noor M.I."/>
            <person name="Ong R.C."/>
            <person name="Putra M."/>
            <person name="Sireger I.Z."/>
            <person name="Indrioko S."/>
            <person name="Kosugi Y."/>
            <person name="Izuno A."/>
            <person name="Isagi Y."/>
            <person name="Lee S.L."/>
            <person name="Shimizu K.K."/>
        </authorList>
    </citation>
    <scope>NUCLEOTIDE SEQUENCE [LARGE SCALE GENOMIC DNA]</scope>
    <source>
        <strain evidence="1">214</strain>
    </source>
</reference>
<evidence type="ECO:0000313" key="1">
    <source>
        <dbReference type="EMBL" id="GKU99490.1"/>
    </source>
</evidence>
<sequence length="33" mass="3657">MIGVYLATIGVYLATIGVPWSCPEDKQREKGFN</sequence>
<protein>
    <recommendedName>
        <fullName evidence="3">Photosystem II protein N</fullName>
    </recommendedName>
</protein>
<accession>A0AAV5ILM1</accession>
<dbReference type="Proteomes" id="UP001054252">
    <property type="component" value="Unassembled WGS sequence"/>
</dbReference>
<evidence type="ECO:0000313" key="2">
    <source>
        <dbReference type="Proteomes" id="UP001054252"/>
    </source>
</evidence>
<proteinExistence type="predicted"/>
<gene>
    <name evidence="1" type="ORF">SLEP1_g12337</name>
</gene>
<comment type="caution">
    <text evidence="1">The sequence shown here is derived from an EMBL/GenBank/DDBJ whole genome shotgun (WGS) entry which is preliminary data.</text>
</comment>
<evidence type="ECO:0008006" key="3">
    <source>
        <dbReference type="Google" id="ProtNLM"/>
    </source>
</evidence>
<dbReference type="AlphaFoldDB" id="A0AAV5ILM1"/>
<name>A0AAV5ILM1_9ROSI</name>
<keyword evidence="2" id="KW-1185">Reference proteome</keyword>
<dbReference type="EMBL" id="BPVZ01000014">
    <property type="protein sequence ID" value="GKU99490.1"/>
    <property type="molecule type" value="Genomic_DNA"/>
</dbReference>